<comment type="caution">
    <text evidence="2">The sequence shown here is derived from an EMBL/GenBank/DDBJ whole genome shotgun (WGS) entry which is preliminary data.</text>
</comment>
<dbReference type="AlphaFoldDB" id="A0A399RRS6"/>
<dbReference type="SUPFAM" id="SSF54427">
    <property type="entry name" value="NTF2-like"/>
    <property type="match status" value="1"/>
</dbReference>
<name>A0A399RRS6_9BACT</name>
<keyword evidence="3" id="KW-1185">Reference proteome</keyword>
<sequence length="128" mass="14240">MSNNAQKKEIIESYVKAYNAFDVAGMSKHMHPDIVFENISNGITSIRIMGISAFKQQAEAAAHYFLERQQQIKSIAFKSDEAEAEIAYKGIVAMDLPNGMKAGDKLTLAGKSIFYFEGDKITRLQDIS</sequence>
<dbReference type="InterPro" id="IPR032710">
    <property type="entry name" value="NTF2-like_dom_sf"/>
</dbReference>
<dbReference type="Gene3D" id="3.10.450.50">
    <property type="match status" value="1"/>
</dbReference>
<organism evidence="2 3">
    <name type="scientific">Pontibacter oryzae</name>
    <dbReference type="NCBI Taxonomy" id="2304593"/>
    <lineage>
        <taxon>Bacteria</taxon>
        <taxon>Pseudomonadati</taxon>
        <taxon>Bacteroidota</taxon>
        <taxon>Cytophagia</taxon>
        <taxon>Cytophagales</taxon>
        <taxon>Hymenobacteraceae</taxon>
        <taxon>Pontibacter</taxon>
    </lineage>
</organism>
<feature type="domain" description="SnoaL-like" evidence="1">
    <location>
        <begin position="12"/>
        <end position="123"/>
    </location>
</feature>
<proteinExistence type="predicted"/>
<dbReference type="Pfam" id="PF12680">
    <property type="entry name" value="SnoaL_2"/>
    <property type="match status" value="1"/>
</dbReference>
<protein>
    <submittedName>
        <fullName evidence="2">Nuclear transport factor 2 family protein</fullName>
    </submittedName>
</protein>
<dbReference type="RefSeq" id="WP_119433666.1">
    <property type="nucleotide sequence ID" value="NZ_QWGE01000007.1"/>
</dbReference>
<evidence type="ECO:0000259" key="1">
    <source>
        <dbReference type="Pfam" id="PF12680"/>
    </source>
</evidence>
<reference evidence="3" key="1">
    <citation type="submission" date="2018-08" db="EMBL/GenBank/DDBJ databases">
        <title>Mucilaginibacter sp. MYSH2.</title>
        <authorList>
            <person name="Seo T."/>
        </authorList>
    </citation>
    <scope>NUCLEOTIDE SEQUENCE [LARGE SCALE GENOMIC DNA]</scope>
    <source>
        <strain evidence="3">KIRAN</strain>
    </source>
</reference>
<dbReference type="OrthoDB" id="582835at2"/>
<dbReference type="EMBL" id="QWGE01000007">
    <property type="protein sequence ID" value="RIJ33501.1"/>
    <property type="molecule type" value="Genomic_DNA"/>
</dbReference>
<gene>
    <name evidence="2" type="ORF">D1627_17970</name>
</gene>
<evidence type="ECO:0000313" key="2">
    <source>
        <dbReference type="EMBL" id="RIJ33501.1"/>
    </source>
</evidence>
<evidence type="ECO:0000313" key="3">
    <source>
        <dbReference type="Proteomes" id="UP000266005"/>
    </source>
</evidence>
<accession>A0A399RRS6</accession>
<dbReference type="InterPro" id="IPR037401">
    <property type="entry name" value="SnoaL-like"/>
</dbReference>
<dbReference type="Proteomes" id="UP000266005">
    <property type="component" value="Unassembled WGS sequence"/>
</dbReference>